<dbReference type="EMBL" id="CP104067">
    <property type="protein sequence ID" value="WAH42466.1"/>
    <property type="molecule type" value="Genomic_DNA"/>
</dbReference>
<dbReference type="PANTHER" id="PTHR33154">
    <property type="entry name" value="TRANSCRIPTIONAL REGULATOR, ARSR FAMILY"/>
    <property type="match status" value="1"/>
</dbReference>
<organism evidence="6 7">
    <name type="scientific">Alicyclobacillus fastidiosus</name>
    <dbReference type="NCBI Taxonomy" id="392011"/>
    <lineage>
        <taxon>Bacteria</taxon>
        <taxon>Bacillati</taxon>
        <taxon>Bacillota</taxon>
        <taxon>Bacilli</taxon>
        <taxon>Bacillales</taxon>
        <taxon>Alicyclobacillaceae</taxon>
        <taxon>Alicyclobacillus</taxon>
    </lineage>
</organism>
<dbReference type="EMBL" id="CP104067">
    <property type="protein sequence ID" value="WAH42497.1"/>
    <property type="molecule type" value="Genomic_DNA"/>
</dbReference>
<protein>
    <submittedName>
        <fullName evidence="6">Helix-turn-helix domain-containing protein</fullName>
    </submittedName>
</protein>
<reference evidence="6" key="1">
    <citation type="submission" date="2022-08" db="EMBL/GenBank/DDBJ databases">
        <title>Alicyclobacillus fastidiosus DSM 17978, complete genome.</title>
        <authorList>
            <person name="Wang Q."/>
            <person name="Cai R."/>
            <person name="Wang Z."/>
        </authorList>
    </citation>
    <scope>NUCLEOTIDE SEQUENCE</scope>
    <source>
        <strain evidence="6">DSM 17978</strain>
    </source>
</reference>
<dbReference type="InterPro" id="IPR051081">
    <property type="entry name" value="HTH_MetalResp_TranReg"/>
</dbReference>
<dbReference type="InterPro" id="IPR036390">
    <property type="entry name" value="WH_DNA-bd_sf"/>
</dbReference>
<evidence type="ECO:0000259" key="4">
    <source>
        <dbReference type="PROSITE" id="PS50987"/>
    </source>
</evidence>
<dbReference type="CDD" id="cd00090">
    <property type="entry name" value="HTH_ARSR"/>
    <property type="match status" value="1"/>
</dbReference>
<evidence type="ECO:0000256" key="2">
    <source>
        <dbReference type="ARBA" id="ARBA00023125"/>
    </source>
</evidence>
<accession>A0ABY6ZHZ3</accession>
<dbReference type="PROSITE" id="PS50987">
    <property type="entry name" value="HTH_ARSR_2"/>
    <property type="match status" value="1"/>
</dbReference>
<evidence type="ECO:0000313" key="5">
    <source>
        <dbReference type="EMBL" id="WAH42466.1"/>
    </source>
</evidence>
<evidence type="ECO:0000313" key="6">
    <source>
        <dbReference type="EMBL" id="WAH42497.1"/>
    </source>
</evidence>
<dbReference type="SUPFAM" id="SSF46785">
    <property type="entry name" value="Winged helix' DNA-binding domain"/>
    <property type="match status" value="1"/>
</dbReference>
<dbReference type="SMART" id="SM00418">
    <property type="entry name" value="HTH_ARSR"/>
    <property type="match status" value="1"/>
</dbReference>
<dbReference type="PANTHER" id="PTHR33154:SF33">
    <property type="entry name" value="TRANSCRIPTIONAL REPRESSOR SDPR"/>
    <property type="match status" value="1"/>
</dbReference>
<evidence type="ECO:0000313" key="7">
    <source>
        <dbReference type="Proteomes" id="UP001164761"/>
    </source>
</evidence>
<keyword evidence="2" id="KW-0238">DNA-binding</keyword>
<keyword evidence="3" id="KW-0804">Transcription</keyword>
<sequence length="200" mass="22145">MPHTMLALQQDKQHNEHIADGVKSSELIRLVTKGSALQPHPGVNTLWLIPQSAYRPFTIVNYLPHCLVYYYPVADEFLPGGIAQTQMMQVAALHKALGDAQRIRLLTLVRHSAKSLGELTNTLNATKSNVHHHLTLLRTVGLVQVEDGVYSINPTNCSVIHKEPIRDFPDSDFHWCIISGLECTVGHAASTVDSRSVAWA</sequence>
<name>A0ABY6ZHZ3_9BACL</name>
<dbReference type="Gene3D" id="1.10.10.10">
    <property type="entry name" value="Winged helix-like DNA-binding domain superfamily/Winged helix DNA-binding domain"/>
    <property type="match status" value="1"/>
</dbReference>
<evidence type="ECO:0000256" key="3">
    <source>
        <dbReference type="ARBA" id="ARBA00023163"/>
    </source>
</evidence>
<gene>
    <name evidence="5" type="ORF">NZD89_02910</name>
    <name evidence="6" type="ORF">NZD89_03125</name>
</gene>
<evidence type="ECO:0000256" key="1">
    <source>
        <dbReference type="ARBA" id="ARBA00023015"/>
    </source>
</evidence>
<keyword evidence="7" id="KW-1185">Reference proteome</keyword>
<dbReference type="InterPro" id="IPR036388">
    <property type="entry name" value="WH-like_DNA-bd_sf"/>
</dbReference>
<dbReference type="Proteomes" id="UP001164761">
    <property type="component" value="Chromosome"/>
</dbReference>
<dbReference type="InterPro" id="IPR001845">
    <property type="entry name" value="HTH_ArsR_DNA-bd_dom"/>
</dbReference>
<dbReference type="RefSeq" id="WP_268006348.1">
    <property type="nucleotide sequence ID" value="NZ_BSUT01000001.1"/>
</dbReference>
<dbReference type="Pfam" id="PF01022">
    <property type="entry name" value="HTH_5"/>
    <property type="match status" value="1"/>
</dbReference>
<feature type="domain" description="HTH arsR-type" evidence="4">
    <location>
        <begin position="82"/>
        <end position="172"/>
    </location>
</feature>
<proteinExistence type="predicted"/>
<dbReference type="InterPro" id="IPR011991">
    <property type="entry name" value="ArsR-like_HTH"/>
</dbReference>
<keyword evidence="1" id="KW-0805">Transcription regulation</keyword>